<keyword evidence="4" id="KW-0479">Metal-binding</keyword>
<gene>
    <name evidence="5" type="ORF">L3556_03040</name>
</gene>
<keyword evidence="3 4" id="KW-0067">ATP-binding</keyword>
<dbReference type="InterPro" id="IPR024185">
    <property type="entry name" value="FTHF_cligase-like_sf"/>
</dbReference>
<dbReference type="GO" id="GO:0030272">
    <property type="term" value="F:5-formyltetrahydrofolate cyclo-ligase activity"/>
    <property type="evidence" value="ECO:0007669"/>
    <property type="project" value="UniProtKB-EC"/>
</dbReference>
<dbReference type="PANTHER" id="PTHR23407:SF1">
    <property type="entry name" value="5-FORMYLTETRAHYDROFOLATE CYCLO-LIGASE"/>
    <property type="match status" value="1"/>
</dbReference>
<sequence length="191" mass="22547">MAPDRISQEKSRLRKRLLHQRQSLSPQDWHHHSDRLWERLTRLPDFQRATTVLAYMSHRREPDLAGLFQHSHKIWGLPRCQGENLTWHHYQPGIDRLTPGQFGILEPDLDWQELTLEQVDLVLVPCVAGDRQGYRLGYGGGYYDRLFMDSAWRRIPRIGLLFHFALLERLPHHDWDIPLNGVCTEEATIMI</sequence>
<dbReference type="Gene3D" id="3.40.50.10420">
    <property type="entry name" value="NagB/RpiA/CoA transferase-like"/>
    <property type="match status" value="1"/>
</dbReference>
<dbReference type="InterPro" id="IPR002698">
    <property type="entry name" value="FTHF_cligase"/>
</dbReference>
<name>A0ABT6EXU5_9SYNE</name>
<evidence type="ECO:0000313" key="6">
    <source>
        <dbReference type="Proteomes" id="UP001154265"/>
    </source>
</evidence>
<reference evidence="5" key="1">
    <citation type="journal article" date="2022" name="Genome Biol. Evol.">
        <title>A New Gene Family Diagnostic for Intracellular Biomineralization of Amorphous Ca Carbonates by Cyanobacteria.</title>
        <authorList>
            <person name="Benzerara K."/>
            <person name="Duprat E."/>
            <person name="Bitard-Feildel T."/>
            <person name="Caumes G."/>
            <person name="Cassier-Chauvat C."/>
            <person name="Chauvat F."/>
            <person name="Dezi M."/>
            <person name="Diop S.I."/>
            <person name="Gaschignard G."/>
            <person name="Gorgen S."/>
            <person name="Gugger M."/>
            <person name="Lopez-Garcia P."/>
            <person name="Millet M."/>
            <person name="Skouri-Panet F."/>
            <person name="Moreira D."/>
            <person name="Callebaut I."/>
        </authorList>
    </citation>
    <scope>NUCLEOTIDE SEQUENCE</scope>
    <source>
        <strain evidence="5">G9</strain>
    </source>
</reference>
<comment type="catalytic activity">
    <reaction evidence="4">
        <text>(6S)-5-formyl-5,6,7,8-tetrahydrofolate + ATP = (6R)-5,10-methenyltetrahydrofolate + ADP + phosphate</text>
        <dbReference type="Rhea" id="RHEA:10488"/>
        <dbReference type="ChEBI" id="CHEBI:30616"/>
        <dbReference type="ChEBI" id="CHEBI:43474"/>
        <dbReference type="ChEBI" id="CHEBI:57455"/>
        <dbReference type="ChEBI" id="CHEBI:57457"/>
        <dbReference type="ChEBI" id="CHEBI:456216"/>
        <dbReference type="EC" id="6.3.3.2"/>
    </reaction>
</comment>
<evidence type="ECO:0000256" key="2">
    <source>
        <dbReference type="ARBA" id="ARBA00022741"/>
    </source>
</evidence>
<reference evidence="5" key="2">
    <citation type="submission" date="2022-01" db="EMBL/GenBank/DDBJ databases">
        <authorList>
            <person name="Zivanovic Y."/>
            <person name="Moreira D."/>
            <person name="Lopez-Garcia P."/>
        </authorList>
    </citation>
    <scope>NUCLEOTIDE SEQUENCE</scope>
    <source>
        <strain evidence="5">G9</strain>
    </source>
</reference>
<protein>
    <recommendedName>
        <fullName evidence="4">5-formyltetrahydrofolate cyclo-ligase</fullName>
        <ecNumber evidence="4">6.3.3.2</ecNumber>
    </recommendedName>
</protein>
<keyword evidence="4" id="KW-0460">Magnesium</keyword>
<comment type="similarity">
    <text evidence="1 4">Belongs to the 5-formyltetrahydrofolate cyclo-ligase family.</text>
</comment>
<dbReference type="Proteomes" id="UP001154265">
    <property type="component" value="Unassembled WGS sequence"/>
</dbReference>
<proteinExistence type="inferred from homology"/>
<dbReference type="NCBIfam" id="TIGR02727">
    <property type="entry name" value="MTHFS_bact"/>
    <property type="match status" value="1"/>
</dbReference>
<dbReference type="Pfam" id="PF01812">
    <property type="entry name" value="5-FTHF_cyc-lig"/>
    <property type="match status" value="1"/>
</dbReference>
<evidence type="ECO:0000256" key="4">
    <source>
        <dbReference type="RuleBase" id="RU361279"/>
    </source>
</evidence>
<comment type="caution">
    <text evidence="5">The sequence shown here is derived from an EMBL/GenBank/DDBJ whole genome shotgun (WGS) entry which is preliminary data.</text>
</comment>
<evidence type="ECO:0000256" key="1">
    <source>
        <dbReference type="ARBA" id="ARBA00010638"/>
    </source>
</evidence>
<dbReference type="SUPFAM" id="SSF100950">
    <property type="entry name" value="NagB/RpiA/CoA transferase-like"/>
    <property type="match status" value="1"/>
</dbReference>
<dbReference type="EMBL" id="JAKKUT010000002">
    <property type="protein sequence ID" value="MDG2989913.1"/>
    <property type="molecule type" value="Genomic_DNA"/>
</dbReference>
<dbReference type="PANTHER" id="PTHR23407">
    <property type="entry name" value="ATPASE INHIBITOR/5-FORMYLTETRAHYDROFOLATE CYCLO-LIGASE"/>
    <property type="match status" value="1"/>
</dbReference>
<evidence type="ECO:0000313" key="5">
    <source>
        <dbReference type="EMBL" id="MDG2989913.1"/>
    </source>
</evidence>
<dbReference type="EC" id="6.3.3.2" evidence="4"/>
<keyword evidence="5" id="KW-0436">Ligase</keyword>
<organism evidence="5 6">
    <name type="scientific">Candidatus Synechococcus calcipolaris G9</name>
    <dbReference type="NCBI Taxonomy" id="1497997"/>
    <lineage>
        <taxon>Bacteria</taxon>
        <taxon>Bacillati</taxon>
        <taxon>Cyanobacteriota</taxon>
        <taxon>Cyanophyceae</taxon>
        <taxon>Synechococcales</taxon>
        <taxon>Synechococcaceae</taxon>
        <taxon>Synechococcus</taxon>
    </lineage>
</organism>
<evidence type="ECO:0000256" key="3">
    <source>
        <dbReference type="ARBA" id="ARBA00022840"/>
    </source>
</evidence>
<dbReference type="RefSeq" id="WP_277865838.1">
    <property type="nucleotide sequence ID" value="NZ_JAKKUT010000002.1"/>
</dbReference>
<comment type="cofactor">
    <cofactor evidence="4">
        <name>Mg(2+)</name>
        <dbReference type="ChEBI" id="CHEBI:18420"/>
    </cofactor>
</comment>
<accession>A0ABT6EXU5</accession>
<keyword evidence="2 4" id="KW-0547">Nucleotide-binding</keyword>
<dbReference type="PIRSF" id="PIRSF006806">
    <property type="entry name" value="FTHF_cligase"/>
    <property type="match status" value="1"/>
</dbReference>
<keyword evidence="6" id="KW-1185">Reference proteome</keyword>
<dbReference type="InterPro" id="IPR037171">
    <property type="entry name" value="NagB/RpiA_transferase-like"/>
</dbReference>